<comment type="similarity">
    <text evidence="2 6">Belongs to the calycin superfamily. Lipocalin family.</text>
</comment>
<evidence type="ECO:0000256" key="3">
    <source>
        <dbReference type="ARBA" id="ARBA00022525"/>
    </source>
</evidence>
<dbReference type="PROSITE" id="PS00213">
    <property type="entry name" value="LIPOCALIN"/>
    <property type="match status" value="1"/>
</dbReference>
<keyword evidence="9" id="KW-1185">Reference proteome</keyword>
<accession>A0A7E6DG52</accession>
<dbReference type="InterPro" id="IPR000566">
    <property type="entry name" value="Lipocln_cytosolic_FA-bd_dom"/>
</dbReference>
<dbReference type="PANTHER" id="PTHR11430:SF76">
    <property type="entry name" value="MAJOR URINARY PROTEIN 1-RELATED"/>
    <property type="match status" value="1"/>
</dbReference>
<organism evidence="9 10">
    <name type="scientific">Phyllostomus discolor</name>
    <name type="common">pale spear-nosed bat</name>
    <dbReference type="NCBI Taxonomy" id="89673"/>
    <lineage>
        <taxon>Eukaryota</taxon>
        <taxon>Metazoa</taxon>
        <taxon>Chordata</taxon>
        <taxon>Craniata</taxon>
        <taxon>Vertebrata</taxon>
        <taxon>Euteleostomi</taxon>
        <taxon>Mammalia</taxon>
        <taxon>Eutheria</taxon>
        <taxon>Laurasiatheria</taxon>
        <taxon>Chiroptera</taxon>
        <taxon>Yangochiroptera</taxon>
        <taxon>Phyllostomidae</taxon>
        <taxon>Phyllostominae</taxon>
        <taxon>Phyllostomus</taxon>
    </lineage>
</organism>
<reference evidence="10" key="1">
    <citation type="submission" date="2025-08" db="UniProtKB">
        <authorList>
            <consortium name="RefSeq"/>
        </authorList>
    </citation>
    <scope>IDENTIFICATION</scope>
    <source>
        <tissue evidence="10">Muscle</tissue>
    </source>
</reference>
<evidence type="ECO:0000256" key="5">
    <source>
        <dbReference type="ARBA" id="ARBA00023157"/>
    </source>
</evidence>
<keyword evidence="4 7" id="KW-0732">Signal</keyword>
<dbReference type="Pfam" id="PF00061">
    <property type="entry name" value="Lipocalin"/>
    <property type="match status" value="1"/>
</dbReference>
<feature type="signal peptide" evidence="7">
    <location>
        <begin position="1"/>
        <end position="15"/>
    </location>
</feature>
<dbReference type="GO" id="GO:0005615">
    <property type="term" value="C:extracellular space"/>
    <property type="evidence" value="ECO:0007669"/>
    <property type="project" value="TreeGrafter"/>
</dbReference>
<dbReference type="InterPro" id="IPR002971">
    <property type="entry name" value="Maj_urinary"/>
</dbReference>
<sequence>MKLLLLCLGLSLVCAHHEDNHDIVTSNFDMLKISGEWHTILLASDVKEKIEEQGSMRMFMESIQALDNSSLLIICHKKINGECAELTSICDETEEEGVYSVSYDGYNKLYISEADYNDYLILYLMNSNKQKKTQVTALLARKPDVSTQMKKRFEELCKDHGIPKENILDMANAKTHLVSLWEIRGCWLTVLCSASADPCSHARGSHGAQASSAQ</sequence>
<evidence type="ECO:0000259" key="8">
    <source>
        <dbReference type="Pfam" id="PF00061"/>
    </source>
</evidence>
<proteinExistence type="inferred from homology"/>
<evidence type="ECO:0000313" key="9">
    <source>
        <dbReference type="Proteomes" id="UP000504628"/>
    </source>
</evidence>
<evidence type="ECO:0000256" key="4">
    <source>
        <dbReference type="ARBA" id="ARBA00022729"/>
    </source>
</evidence>
<dbReference type="PANTHER" id="PTHR11430">
    <property type="entry name" value="LIPOCALIN"/>
    <property type="match status" value="1"/>
</dbReference>
<feature type="domain" description="Lipocalin/cytosolic fatty-acid binding" evidence="8">
    <location>
        <begin position="34"/>
        <end position="171"/>
    </location>
</feature>
<evidence type="ECO:0000256" key="1">
    <source>
        <dbReference type="ARBA" id="ARBA00004613"/>
    </source>
</evidence>
<evidence type="ECO:0000256" key="6">
    <source>
        <dbReference type="RuleBase" id="RU003695"/>
    </source>
</evidence>
<dbReference type="AlphaFoldDB" id="A0A7E6DG52"/>
<keyword evidence="5" id="KW-1015">Disulfide bond</keyword>
<dbReference type="Gene3D" id="2.40.128.20">
    <property type="match status" value="1"/>
</dbReference>
<comment type="subcellular location">
    <subcellularLocation>
        <location evidence="1">Secreted</location>
    </subcellularLocation>
</comment>
<dbReference type="GeneID" id="114514121"/>
<dbReference type="FunFam" id="2.40.128.20:FF:000008">
    <property type="entry name" value="Major urinary protein"/>
    <property type="match status" value="1"/>
</dbReference>
<keyword evidence="3" id="KW-0964">Secreted</keyword>
<dbReference type="PRINTS" id="PR01221">
    <property type="entry name" value="MAJORURINARY"/>
</dbReference>
<gene>
    <name evidence="10" type="primary">LOC114514121</name>
</gene>
<dbReference type="Proteomes" id="UP000504628">
    <property type="component" value="Chromosome 3"/>
</dbReference>
<dbReference type="PRINTS" id="PR00179">
    <property type="entry name" value="LIPOCALIN"/>
</dbReference>
<evidence type="ECO:0000256" key="2">
    <source>
        <dbReference type="ARBA" id="ARBA00006889"/>
    </source>
</evidence>
<evidence type="ECO:0000313" key="10">
    <source>
        <dbReference type="RefSeq" id="XP_035877960.1"/>
    </source>
</evidence>
<dbReference type="GO" id="GO:0005549">
    <property type="term" value="F:odorant binding"/>
    <property type="evidence" value="ECO:0007669"/>
    <property type="project" value="TreeGrafter"/>
</dbReference>
<evidence type="ECO:0000256" key="7">
    <source>
        <dbReference type="SAM" id="SignalP"/>
    </source>
</evidence>
<dbReference type="InterPro" id="IPR012674">
    <property type="entry name" value="Calycin"/>
</dbReference>
<dbReference type="GO" id="GO:0036094">
    <property type="term" value="F:small molecule binding"/>
    <property type="evidence" value="ECO:0007669"/>
    <property type="project" value="InterPro"/>
</dbReference>
<dbReference type="SUPFAM" id="SSF50814">
    <property type="entry name" value="Lipocalins"/>
    <property type="match status" value="1"/>
</dbReference>
<feature type="chain" id="PRO_5028814433" evidence="7">
    <location>
        <begin position="16"/>
        <end position="214"/>
    </location>
</feature>
<dbReference type="InterPro" id="IPR002345">
    <property type="entry name" value="Lipocalin"/>
</dbReference>
<dbReference type="RefSeq" id="XP_035877960.1">
    <property type="nucleotide sequence ID" value="XM_036022067.1"/>
</dbReference>
<name>A0A7E6DG52_9CHIR</name>
<dbReference type="InterPro" id="IPR022272">
    <property type="entry name" value="Lipocalin_CS"/>
</dbReference>
<protein>
    <submittedName>
        <fullName evidence="10">Major allergen Equ c 1-like isoform X3</fullName>
    </submittedName>
</protein>